<feature type="non-terminal residue" evidence="1">
    <location>
        <position position="1"/>
    </location>
</feature>
<evidence type="ECO:0008006" key="3">
    <source>
        <dbReference type="Google" id="ProtNLM"/>
    </source>
</evidence>
<reference evidence="1 2" key="1">
    <citation type="submission" date="2018-04" db="EMBL/GenBank/DDBJ databases">
        <title>Novel Campyloabacter and Helicobacter Species and Strains.</title>
        <authorList>
            <person name="Mannion A.J."/>
            <person name="Shen Z."/>
            <person name="Fox J.G."/>
        </authorList>
    </citation>
    <scope>NUCLEOTIDE SEQUENCE [LARGE SCALE GENOMIC DNA]</scope>
    <source>
        <strain evidence="1 2">MIT 17-337</strain>
    </source>
</reference>
<dbReference type="SUPFAM" id="SSF55166">
    <property type="entry name" value="Hedgehog/DD-peptidase"/>
    <property type="match status" value="1"/>
</dbReference>
<evidence type="ECO:0000313" key="2">
    <source>
        <dbReference type="Proteomes" id="UP000256379"/>
    </source>
</evidence>
<gene>
    <name evidence="1" type="ORF">CQA53_11180</name>
</gene>
<dbReference type="InterPro" id="IPR009045">
    <property type="entry name" value="Zn_M74/Hedgehog-like"/>
</dbReference>
<sequence length="232" mass="26842">KRFFNTLETLKKEYNINTNDRVIVRLEVEYGEEIRNFRLSGKEWVKEYEDKSSIEDLSSPFKENVKDFLKAIDEAKKEVPKAKITYSISSTRRPYKRAVLMHYCHKVARNKITPQQAQIETQKENIPINWIHTDSSGNYSDKISRAKALDMVRAYNIAYPASLTSHHVRGNAIDITITWQSSFTIKDKTGEIHTIDTPRNGATNPDLRKVGKTYGVKRTLEKDPPHWSLEGN</sequence>
<accession>A0A3D8I401</accession>
<dbReference type="Proteomes" id="UP000256379">
    <property type="component" value="Unassembled WGS sequence"/>
</dbReference>
<evidence type="ECO:0000313" key="1">
    <source>
        <dbReference type="EMBL" id="RDU59883.1"/>
    </source>
</evidence>
<comment type="caution">
    <text evidence="1">The sequence shown here is derived from an EMBL/GenBank/DDBJ whole genome shotgun (WGS) entry which is preliminary data.</text>
</comment>
<protein>
    <recommendedName>
        <fullName evidence="3">Peptidoglycan-binding domain-containing protein</fullName>
    </recommendedName>
</protein>
<dbReference type="RefSeq" id="WP_220272095.1">
    <property type="nucleotide sequence ID" value="NZ_NXLQ01000110.1"/>
</dbReference>
<dbReference type="AlphaFoldDB" id="A0A3D8I401"/>
<name>A0A3D8I401_9HELI</name>
<proteinExistence type="predicted"/>
<organism evidence="1 2">
    <name type="scientific">Helicobacter didelphidarum</name>
    <dbReference type="NCBI Taxonomy" id="2040648"/>
    <lineage>
        <taxon>Bacteria</taxon>
        <taxon>Pseudomonadati</taxon>
        <taxon>Campylobacterota</taxon>
        <taxon>Epsilonproteobacteria</taxon>
        <taxon>Campylobacterales</taxon>
        <taxon>Helicobacteraceae</taxon>
        <taxon>Helicobacter</taxon>
    </lineage>
</organism>
<keyword evidence="2" id="KW-1185">Reference proteome</keyword>
<dbReference type="EMBL" id="NXLQ01000110">
    <property type="protein sequence ID" value="RDU59883.1"/>
    <property type="molecule type" value="Genomic_DNA"/>
</dbReference>